<reference evidence="1 2" key="1">
    <citation type="submission" date="2024-09" db="EMBL/GenBank/DDBJ databases">
        <authorList>
            <person name="Sun Q."/>
            <person name="Mori K."/>
        </authorList>
    </citation>
    <scope>NUCLEOTIDE SEQUENCE [LARGE SCALE GENOMIC DNA]</scope>
    <source>
        <strain evidence="1 2">CECT 8726</strain>
    </source>
</reference>
<sequence length="224" mass="23908">MTTALIIGAGQGLSTSLARALHARGHSLILAARDTSDLGGLASETGAALINCDARNRDDMVRLFDTVDTKGPLDVAIYNPSARVRGAVADLDTEAVENAILVTAYGAFLMAHYATKRMQPQGHGALLFTGASAGVKGFANSSAFAMGKFALRGLCQSLARELHPQNIHIGHFVIDGVIAKSTDSEPGNTVLHPDAIAQSYMHFLDQHPSSWAWEIELRPQTERF</sequence>
<dbReference type="InterPro" id="IPR036291">
    <property type="entry name" value="NAD(P)-bd_dom_sf"/>
</dbReference>
<dbReference type="Pfam" id="PF00106">
    <property type="entry name" value="adh_short"/>
    <property type="match status" value="1"/>
</dbReference>
<name>A0ABV5JIE0_9RHOB</name>
<dbReference type="PANTHER" id="PTHR43431:SF7">
    <property type="entry name" value="OXIDOREDUCTASE, SHORT CHAIN DEHYDROGENASE_REDUCTASE FAMILY (AFU_ORTHOLOGUE AFUA_5G14000)"/>
    <property type="match status" value="1"/>
</dbReference>
<dbReference type="Gene3D" id="3.40.50.720">
    <property type="entry name" value="NAD(P)-binding Rossmann-like Domain"/>
    <property type="match status" value="1"/>
</dbReference>
<evidence type="ECO:0000313" key="2">
    <source>
        <dbReference type="Proteomes" id="UP001589683"/>
    </source>
</evidence>
<comment type="caution">
    <text evidence="1">The sequence shown here is derived from an EMBL/GenBank/DDBJ whole genome shotgun (WGS) entry which is preliminary data.</text>
</comment>
<dbReference type="PANTHER" id="PTHR43431">
    <property type="entry name" value="OXIDOREDUCTASE, SHORT CHAIN DEHYDROGENASE/REDUCTASE FAMILY (AFU_ORTHOLOGUE AFUA_5G14000)"/>
    <property type="match status" value="1"/>
</dbReference>
<accession>A0ABV5JIE0</accession>
<dbReference type="InterPro" id="IPR002347">
    <property type="entry name" value="SDR_fam"/>
</dbReference>
<dbReference type="Proteomes" id="UP001589683">
    <property type="component" value="Unassembled WGS sequence"/>
</dbReference>
<dbReference type="SUPFAM" id="SSF51735">
    <property type="entry name" value="NAD(P)-binding Rossmann-fold domains"/>
    <property type="match status" value="1"/>
</dbReference>
<gene>
    <name evidence="1" type="ORF">ACFFUT_15695</name>
</gene>
<proteinExistence type="predicted"/>
<dbReference type="RefSeq" id="WP_213889443.1">
    <property type="nucleotide sequence ID" value="NZ_JAGFNU010000006.1"/>
</dbReference>
<evidence type="ECO:0000313" key="1">
    <source>
        <dbReference type="EMBL" id="MFB9233234.1"/>
    </source>
</evidence>
<dbReference type="EMBL" id="JBHMEA010000048">
    <property type="protein sequence ID" value="MFB9233234.1"/>
    <property type="molecule type" value="Genomic_DNA"/>
</dbReference>
<keyword evidence="2" id="KW-1185">Reference proteome</keyword>
<organism evidence="1 2">
    <name type="scientific">Pseudohalocynthiibacter aestuariivivens</name>
    <dbReference type="NCBI Taxonomy" id="1591409"/>
    <lineage>
        <taxon>Bacteria</taxon>
        <taxon>Pseudomonadati</taxon>
        <taxon>Pseudomonadota</taxon>
        <taxon>Alphaproteobacteria</taxon>
        <taxon>Rhodobacterales</taxon>
        <taxon>Paracoccaceae</taxon>
        <taxon>Pseudohalocynthiibacter</taxon>
    </lineage>
</organism>
<dbReference type="PRINTS" id="PR00081">
    <property type="entry name" value="GDHRDH"/>
</dbReference>
<protein>
    <submittedName>
        <fullName evidence="1">SDR family NAD(P)-dependent oxidoreductase</fullName>
    </submittedName>
</protein>